<organism evidence="3 4">
    <name type="scientific">Vitis vinifera</name>
    <name type="common">Grape</name>
    <dbReference type="NCBI Taxonomy" id="29760"/>
    <lineage>
        <taxon>Eukaryota</taxon>
        <taxon>Viridiplantae</taxon>
        <taxon>Streptophyta</taxon>
        <taxon>Embryophyta</taxon>
        <taxon>Tracheophyta</taxon>
        <taxon>Spermatophyta</taxon>
        <taxon>Magnoliopsida</taxon>
        <taxon>eudicotyledons</taxon>
        <taxon>Gunneridae</taxon>
        <taxon>Pentapetalae</taxon>
        <taxon>rosids</taxon>
        <taxon>Vitales</taxon>
        <taxon>Vitaceae</taxon>
        <taxon>Viteae</taxon>
        <taxon>Vitis</taxon>
    </lineage>
</organism>
<dbReference type="PANTHER" id="PTHR48446">
    <property type="entry name" value="DNA-DIRECTED RNA POLYMERASE SUBUNIT BETA' N-TERMINAL SECTION"/>
    <property type="match status" value="1"/>
</dbReference>
<dbReference type="PANTHER" id="PTHR48446:SF1">
    <property type="entry name" value="DNA-DIRECTED RNA POLYMERASE SUBUNIT BETA' N-TERMINAL SECTION"/>
    <property type="match status" value="1"/>
</dbReference>
<keyword evidence="3" id="KW-0804">Transcription</keyword>
<keyword evidence="1" id="KW-0479">Metal-binding</keyword>
<evidence type="ECO:0000313" key="4">
    <source>
        <dbReference type="Proteomes" id="UP000288805"/>
    </source>
</evidence>
<name>A0A438G141_VITVI</name>
<comment type="caution">
    <text evidence="3">The sequence shown here is derived from an EMBL/GenBank/DDBJ whole genome shotgun (WGS) entry which is preliminary data.</text>
</comment>
<dbReference type="SUPFAM" id="SSF64484">
    <property type="entry name" value="beta and beta-prime subunits of DNA dependent RNA-polymerase"/>
    <property type="match status" value="1"/>
</dbReference>
<evidence type="ECO:0000313" key="3">
    <source>
        <dbReference type="EMBL" id="RVW65940.1"/>
    </source>
</evidence>
<dbReference type="AlphaFoldDB" id="A0A438G141"/>
<evidence type="ECO:0000256" key="1">
    <source>
        <dbReference type="ARBA" id="ARBA00022723"/>
    </source>
</evidence>
<accession>A0A438G141</accession>
<dbReference type="EMBL" id="QGNW01000684">
    <property type="protein sequence ID" value="RVW65940.1"/>
    <property type="molecule type" value="Genomic_DNA"/>
</dbReference>
<protein>
    <submittedName>
        <fullName evidence="3">DNA-directed RNA polymerase III subunit 1</fullName>
    </submittedName>
</protein>
<dbReference type="Proteomes" id="UP000288805">
    <property type="component" value="Unassembled WGS sequence"/>
</dbReference>
<dbReference type="InterPro" id="IPR015700">
    <property type="entry name" value="RPC1"/>
</dbReference>
<evidence type="ECO:0000256" key="2">
    <source>
        <dbReference type="ARBA" id="ARBA00022833"/>
    </source>
</evidence>
<keyword evidence="2" id="KW-0862">Zinc</keyword>
<sequence>MLKAHSFNGSTCCQKDGEQRLCLKSLYCPYYLFQFAKDVRSSRAPLQLYSLHCRFFGRRSLLVVNSWQKVVLGNGGCLWNAMEESQNHILTHYMIWLLVVENFAHLSSFMSFPLVNQKIVGVAWMLCGYDETVRNANGSIVQFLYGDDGMDPARMEGKDGFPLNFNRLFLKVKATCPAGENASLSALQIEETVKRLKEHNTSAEGCSDAFKTNLSGFLEECKEKFKNTREALGLHGEHVGEENLDIQEKFAKNISGITSKQLQVFNDIS</sequence>
<proteinExistence type="predicted"/>
<dbReference type="GO" id="GO:0046872">
    <property type="term" value="F:metal ion binding"/>
    <property type="evidence" value="ECO:0007669"/>
    <property type="project" value="UniProtKB-KW"/>
</dbReference>
<dbReference type="GO" id="GO:0000428">
    <property type="term" value="C:DNA-directed RNA polymerase complex"/>
    <property type="evidence" value="ECO:0007669"/>
    <property type="project" value="UniProtKB-KW"/>
</dbReference>
<dbReference type="Gene3D" id="6.20.50.80">
    <property type="match status" value="1"/>
</dbReference>
<gene>
    <name evidence="3" type="primary">NRPC1_2</name>
    <name evidence="3" type="ORF">CK203_007235</name>
</gene>
<keyword evidence="3" id="KW-0240">DNA-directed RNA polymerase</keyword>
<reference evidence="3 4" key="1">
    <citation type="journal article" date="2018" name="PLoS Genet.">
        <title>Population sequencing reveals clonal diversity and ancestral inbreeding in the grapevine cultivar Chardonnay.</title>
        <authorList>
            <person name="Roach M.J."/>
            <person name="Johnson D.L."/>
            <person name="Bohlmann J."/>
            <person name="van Vuuren H.J."/>
            <person name="Jones S.J."/>
            <person name="Pretorius I.S."/>
            <person name="Schmidt S.A."/>
            <person name="Borneman A.R."/>
        </authorList>
    </citation>
    <scope>NUCLEOTIDE SEQUENCE [LARGE SCALE GENOMIC DNA]</scope>
    <source>
        <strain evidence="4">cv. Chardonnay</strain>
        <tissue evidence="3">Leaf</tissue>
    </source>
</reference>